<dbReference type="Gene3D" id="3.50.50.60">
    <property type="entry name" value="FAD/NAD(P)-binding domain"/>
    <property type="match status" value="1"/>
</dbReference>
<dbReference type="PANTHER" id="PTHR43747">
    <property type="entry name" value="FAD-BINDING PROTEIN"/>
    <property type="match status" value="1"/>
</dbReference>
<proteinExistence type="predicted"/>
<dbReference type="InterPro" id="IPR036188">
    <property type="entry name" value="FAD/NAD-bd_sf"/>
</dbReference>
<sequence length="517" mass="56932">MSKRILIVGGGTAGWLTAGYLARRLSADLPGGVSIQLVESSEIGILGVGEGTFPTIRQTLATIGVSEVDLIRKCGASFKQGAKFAHWRFTPGTAGPDHYTHPFQIAPSDDGLDLLPYWLLGHGGTANWDEVCSPQKKAADAHRAPKLPSHPDYVAPLNYAFHFDAVALAALLRDKAVEHGVSHLVDRVTEVIIGDDGAIAGVDTEQSGRLTADLYIDCSGFRAELIGKALGIPYRSCRDVLFCDTALALQVPYRSAQEPIVSYTVATAQEAGWMWDIGLDRRRGIGHVFSSAHTDDTRAEELLRAYVGPAGADHDVRKIRFEAGYREINWHKNCVAIGLSSGFFEPLEATGIVFAEVAAGMVANLFPWGGDWETSARQFNANMLRRYDRARDFIKLHYCISERRDSDFWHDNVAAASIPDSLHELLERWRFRPPTEIDIDSNVDIFTEASWQYVLYGMGWKTDLSARAGAYRYATDARRAFAEIDRQAAFAVANLPSNRQLIDYARQRPFGSPGLAA</sequence>
<reference evidence="1 2" key="1">
    <citation type="submission" date="2024-05" db="EMBL/GenBank/DDBJ databases">
        <authorList>
            <person name="Liu Q."/>
            <person name="Xin Y.-H."/>
        </authorList>
    </citation>
    <scope>NUCLEOTIDE SEQUENCE [LARGE SCALE GENOMIC DNA]</scope>
    <source>
        <strain evidence="1 2">CGMCC 1.15349</strain>
    </source>
</reference>
<protein>
    <submittedName>
        <fullName evidence="1">Tryptophan halogenase family protein</fullName>
    </submittedName>
</protein>
<organism evidence="1 2">
    <name type="scientific">Sphingomonas qilianensis</name>
    <dbReference type="NCBI Taxonomy" id="1736690"/>
    <lineage>
        <taxon>Bacteria</taxon>
        <taxon>Pseudomonadati</taxon>
        <taxon>Pseudomonadota</taxon>
        <taxon>Alphaproteobacteria</taxon>
        <taxon>Sphingomonadales</taxon>
        <taxon>Sphingomonadaceae</taxon>
        <taxon>Sphingomonas</taxon>
    </lineage>
</organism>
<gene>
    <name evidence="1" type="ORF">ABC969_01045</name>
</gene>
<evidence type="ECO:0000313" key="2">
    <source>
        <dbReference type="Proteomes" id="UP001404104"/>
    </source>
</evidence>
<dbReference type="InterPro" id="IPR050816">
    <property type="entry name" value="Flavin-dep_Halogenase_NPB"/>
</dbReference>
<comment type="caution">
    <text evidence="1">The sequence shown here is derived from an EMBL/GenBank/DDBJ whole genome shotgun (WGS) entry which is preliminary data.</text>
</comment>
<dbReference type="Proteomes" id="UP001404104">
    <property type="component" value="Unassembled WGS sequence"/>
</dbReference>
<keyword evidence="2" id="KW-1185">Reference proteome</keyword>
<dbReference type="InterPro" id="IPR006905">
    <property type="entry name" value="Flavin_halogenase"/>
</dbReference>
<dbReference type="SUPFAM" id="SSF51905">
    <property type="entry name" value="FAD/NAD(P)-binding domain"/>
    <property type="match status" value="1"/>
</dbReference>
<dbReference type="Pfam" id="PF04820">
    <property type="entry name" value="Trp_halogenase"/>
    <property type="match status" value="1"/>
</dbReference>
<dbReference type="PIRSF" id="PIRSF011396">
    <property type="entry name" value="Trp_halogenase"/>
    <property type="match status" value="1"/>
</dbReference>
<name>A0ABU9XPL4_9SPHN</name>
<accession>A0ABU9XPL4</accession>
<dbReference type="EMBL" id="JBDIMF010000001">
    <property type="protein sequence ID" value="MEN2785005.1"/>
    <property type="molecule type" value="Genomic_DNA"/>
</dbReference>
<dbReference type="PANTHER" id="PTHR43747:SF4">
    <property type="entry name" value="FLAVIN-DEPENDENT TRYPTOPHAN HALOGENASE"/>
    <property type="match status" value="1"/>
</dbReference>
<evidence type="ECO:0000313" key="1">
    <source>
        <dbReference type="EMBL" id="MEN2785005.1"/>
    </source>
</evidence>
<dbReference type="InterPro" id="IPR033856">
    <property type="entry name" value="Trp_halogen"/>
</dbReference>
<dbReference type="RefSeq" id="WP_345862380.1">
    <property type="nucleotide sequence ID" value="NZ_JBDIMF010000001.1"/>
</dbReference>